<proteinExistence type="predicted"/>
<dbReference type="Proteomes" id="UP000465601">
    <property type="component" value="Unassembled WGS sequence"/>
</dbReference>
<evidence type="ECO:0000256" key="1">
    <source>
        <dbReference type="SAM" id="Phobius"/>
    </source>
</evidence>
<organism evidence="2 3">
    <name type="scientific">Alkaliphilus serpentinus</name>
    <dbReference type="NCBI Taxonomy" id="1482731"/>
    <lineage>
        <taxon>Bacteria</taxon>
        <taxon>Bacillati</taxon>
        <taxon>Bacillota</taxon>
        <taxon>Clostridia</taxon>
        <taxon>Peptostreptococcales</taxon>
        <taxon>Natronincolaceae</taxon>
        <taxon>Alkaliphilus</taxon>
    </lineage>
</organism>
<dbReference type="RefSeq" id="WP_151866201.1">
    <property type="nucleotide sequence ID" value="NZ_WBZB01000036.1"/>
</dbReference>
<keyword evidence="3" id="KW-1185">Reference proteome</keyword>
<keyword evidence="1" id="KW-0812">Transmembrane</keyword>
<name>A0A833HMZ9_9FIRM</name>
<feature type="transmembrane region" description="Helical" evidence="1">
    <location>
        <begin position="235"/>
        <end position="253"/>
    </location>
</feature>
<protein>
    <recommendedName>
        <fullName evidence="4">ABC-2 type transport system permease protein</fullName>
    </recommendedName>
</protein>
<dbReference type="AlphaFoldDB" id="A0A833HMZ9"/>
<feature type="transmembrane region" description="Helical" evidence="1">
    <location>
        <begin position="114"/>
        <end position="134"/>
    </location>
</feature>
<reference evidence="2 3" key="1">
    <citation type="submission" date="2019-10" db="EMBL/GenBank/DDBJ databases">
        <title>Alkaliphilus serpentinus sp. nov. and Alkaliphilus pronyensis sp. nov., two novel anaerobic alkaliphilic species isolated from the serpentinized-hosted hydrothermal field of the Prony Bay (New Caledonia).</title>
        <authorList>
            <person name="Postec A."/>
        </authorList>
    </citation>
    <scope>NUCLEOTIDE SEQUENCE [LARGE SCALE GENOMIC DNA]</scope>
    <source>
        <strain evidence="2 3">LacT</strain>
    </source>
</reference>
<comment type="caution">
    <text evidence="2">The sequence shown here is derived from an EMBL/GenBank/DDBJ whole genome shotgun (WGS) entry which is preliminary data.</text>
</comment>
<dbReference type="Pfam" id="PF06182">
    <property type="entry name" value="ABC2_membrane_6"/>
    <property type="match status" value="1"/>
</dbReference>
<dbReference type="PANTHER" id="PTHR36832">
    <property type="entry name" value="SLR1174 PROTEIN-RELATED"/>
    <property type="match status" value="1"/>
</dbReference>
<keyword evidence="1" id="KW-0472">Membrane</keyword>
<feature type="transmembrane region" description="Helical" evidence="1">
    <location>
        <begin position="20"/>
        <end position="42"/>
    </location>
</feature>
<sequence length="265" mass="30392">MKSLNKYFHTFKISLANNLVYVANLITRNFFFVFIIFIMLMLWKNIYGQKGDMIAGFTLNQMIWYLIVTEMVTLSRSNVFLDVSEDVKKGNIAYLINKPYNYVFYCFSNGLGEIATKLLTNMLIGVVIGFIYVGPLSDFNFRHLPFVLISLILGVFINFFIYMSLALSAFWMEENTAFMWIYSKLIFTLGGMLIPLEMFPGWLEGLAKNLPFAYVTYGPAKLAVSFNYSNFIHTIAYQLGYLLIFILLSMAVFRRGGRALNVNGG</sequence>
<evidence type="ECO:0000313" key="2">
    <source>
        <dbReference type="EMBL" id="KAB3529145.1"/>
    </source>
</evidence>
<gene>
    <name evidence="2" type="ORF">F8153_09905</name>
</gene>
<accession>A0A833HMZ9</accession>
<dbReference type="OrthoDB" id="9783401at2"/>
<dbReference type="InterPro" id="IPR010390">
    <property type="entry name" value="ABC-2_transporter-like"/>
</dbReference>
<dbReference type="EMBL" id="WBZB01000036">
    <property type="protein sequence ID" value="KAB3529145.1"/>
    <property type="molecule type" value="Genomic_DNA"/>
</dbReference>
<keyword evidence="1" id="KW-1133">Transmembrane helix</keyword>
<feature type="transmembrane region" description="Helical" evidence="1">
    <location>
        <begin position="146"/>
        <end position="171"/>
    </location>
</feature>
<feature type="transmembrane region" description="Helical" evidence="1">
    <location>
        <begin position="177"/>
        <end position="199"/>
    </location>
</feature>
<dbReference type="PANTHER" id="PTHR36832:SF1">
    <property type="entry name" value="SLR1174 PROTEIN"/>
    <property type="match status" value="1"/>
</dbReference>
<evidence type="ECO:0008006" key="4">
    <source>
        <dbReference type="Google" id="ProtNLM"/>
    </source>
</evidence>
<evidence type="ECO:0000313" key="3">
    <source>
        <dbReference type="Proteomes" id="UP000465601"/>
    </source>
</evidence>
<feature type="transmembrane region" description="Helical" evidence="1">
    <location>
        <begin position="54"/>
        <end position="74"/>
    </location>
</feature>